<keyword evidence="1" id="KW-0732">Signal</keyword>
<dbReference type="InterPro" id="IPR010512">
    <property type="entry name" value="DUF1091"/>
</dbReference>
<dbReference type="PANTHER" id="PTHR20898">
    <property type="entry name" value="DAEDALUS ON 3-RELATED-RELATED"/>
    <property type="match status" value="1"/>
</dbReference>
<feature type="chain" id="PRO_5045627405" evidence="1">
    <location>
        <begin position="22"/>
        <end position="184"/>
    </location>
</feature>
<dbReference type="KEGG" id="mde:105261922"/>
<dbReference type="AlphaFoldDB" id="A0A9J7I9E8"/>
<dbReference type="SMART" id="SM00697">
    <property type="entry name" value="DM8"/>
    <property type="match status" value="1"/>
</dbReference>
<dbReference type="GeneID" id="105261922"/>
<dbReference type="Pfam" id="PF06477">
    <property type="entry name" value="DUF1091"/>
    <property type="match status" value="1"/>
</dbReference>
<name>A0A9J7I9E8_MUSDO</name>
<proteinExistence type="predicted"/>
<protein>
    <submittedName>
        <fullName evidence="3">Uncharacterized protein LOC105261922</fullName>
    </submittedName>
</protein>
<dbReference type="PANTHER" id="PTHR20898:SF0">
    <property type="entry name" value="DAEDALUS ON 3-RELATED"/>
    <property type="match status" value="1"/>
</dbReference>
<reference evidence="3" key="1">
    <citation type="submission" date="2025-08" db="UniProtKB">
        <authorList>
            <consortium name="RefSeq"/>
        </authorList>
    </citation>
    <scope>IDENTIFICATION</scope>
    <source>
        <strain evidence="3">Aabys</strain>
        <tissue evidence="3">Whole body</tissue>
    </source>
</reference>
<dbReference type="Proteomes" id="UP001652621">
    <property type="component" value="Unplaced"/>
</dbReference>
<gene>
    <name evidence="3" type="primary">LOC105261922</name>
</gene>
<feature type="signal peptide" evidence="1">
    <location>
        <begin position="1"/>
        <end position="21"/>
    </location>
</feature>
<evidence type="ECO:0000256" key="1">
    <source>
        <dbReference type="SAM" id="SignalP"/>
    </source>
</evidence>
<evidence type="ECO:0000313" key="3">
    <source>
        <dbReference type="RefSeq" id="XP_011293275.3"/>
    </source>
</evidence>
<accession>A0A9J7I9E8</accession>
<dbReference type="RefSeq" id="XP_011293275.3">
    <property type="nucleotide sequence ID" value="XM_011294973.3"/>
</dbReference>
<organism evidence="2 3">
    <name type="scientific">Musca domestica</name>
    <name type="common">House fly</name>
    <dbReference type="NCBI Taxonomy" id="7370"/>
    <lineage>
        <taxon>Eukaryota</taxon>
        <taxon>Metazoa</taxon>
        <taxon>Ecdysozoa</taxon>
        <taxon>Arthropoda</taxon>
        <taxon>Hexapoda</taxon>
        <taxon>Insecta</taxon>
        <taxon>Pterygota</taxon>
        <taxon>Neoptera</taxon>
        <taxon>Endopterygota</taxon>
        <taxon>Diptera</taxon>
        <taxon>Brachycera</taxon>
        <taxon>Muscomorpha</taxon>
        <taxon>Muscoidea</taxon>
        <taxon>Muscidae</taxon>
        <taxon>Musca</taxon>
    </lineage>
</organism>
<keyword evidence="2" id="KW-1185">Reference proteome</keyword>
<sequence length="184" mass="21327">MLFYRFNLFLLIILHFYEVQAKRAVFSLAIDSLNCEVCCDWLKQYHCQVNNVINSTFAFDFLVALNREMPWNTEVNILFDVRPVGGAKVVRFLNLKLKVCDALANMKTNPLVMVFQRKLILHSNLPMACPIMENVLYNISQLTINEEIIPSYAPNMDFNVTLAFYQRQIYLGRVFCQGSIKRGA</sequence>
<dbReference type="VEuPathDB" id="VectorBase:MDOMA2_006131"/>
<evidence type="ECO:0000313" key="2">
    <source>
        <dbReference type="Proteomes" id="UP001652621"/>
    </source>
</evidence>
<dbReference type="OrthoDB" id="8060832at2759"/>